<keyword evidence="3" id="KW-0732">Signal</keyword>
<feature type="signal peptide" evidence="3">
    <location>
        <begin position="1"/>
        <end position="22"/>
    </location>
</feature>
<feature type="transmembrane region" description="Helical" evidence="2">
    <location>
        <begin position="198"/>
        <end position="221"/>
    </location>
</feature>
<reference evidence="4 5" key="1">
    <citation type="journal article" date="2019" name="Nat. Plants">
        <title>Genome sequencing of Musa balbisiana reveals subgenome evolution and function divergence in polyploid bananas.</title>
        <authorList>
            <person name="Yao X."/>
        </authorList>
    </citation>
    <scope>NUCLEOTIDE SEQUENCE [LARGE SCALE GENOMIC DNA]</scope>
    <source>
        <strain evidence="5">cv. DH-PKW</strain>
        <tissue evidence="4">Leaves</tissue>
    </source>
</reference>
<dbReference type="AlphaFoldDB" id="A0A4S8K8B1"/>
<evidence type="ECO:0000313" key="5">
    <source>
        <dbReference type="Proteomes" id="UP000317650"/>
    </source>
</evidence>
<feature type="transmembrane region" description="Helical" evidence="2">
    <location>
        <begin position="227"/>
        <end position="245"/>
    </location>
</feature>
<dbReference type="EMBL" id="PYDT01000002">
    <property type="protein sequence ID" value="THU71178.1"/>
    <property type="molecule type" value="Genomic_DNA"/>
</dbReference>
<dbReference type="Proteomes" id="UP000317650">
    <property type="component" value="Chromosome 8"/>
</dbReference>
<proteinExistence type="predicted"/>
<keyword evidence="2" id="KW-0472">Membrane</keyword>
<feature type="region of interest" description="Disordered" evidence="1">
    <location>
        <begin position="60"/>
        <end position="117"/>
    </location>
</feature>
<gene>
    <name evidence="4" type="ORF">C4D60_Mb08t32800</name>
</gene>
<name>A0A4S8K8B1_MUSBA</name>
<feature type="transmembrane region" description="Helical" evidence="2">
    <location>
        <begin position="168"/>
        <end position="186"/>
    </location>
</feature>
<organism evidence="4 5">
    <name type="scientific">Musa balbisiana</name>
    <name type="common">Banana</name>
    <dbReference type="NCBI Taxonomy" id="52838"/>
    <lineage>
        <taxon>Eukaryota</taxon>
        <taxon>Viridiplantae</taxon>
        <taxon>Streptophyta</taxon>
        <taxon>Embryophyta</taxon>
        <taxon>Tracheophyta</taxon>
        <taxon>Spermatophyta</taxon>
        <taxon>Magnoliopsida</taxon>
        <taxon>Liliopsida</taxon>
        <taxon>Zingiberales</taxon>
        <taxon>Musaceae</taxon>
        <taxon>Musa</taxon>
    </lineage>
</organism>
<feature type="chain" id="PRO_5020217829" evidence="3">
    <location>
        <begin position="23"/>
        <end position="268"/>
    </location>
</feature>
<protein>
    <submittedName>
        <fullName evidence="4">Uncharacterized protein</fullName>
    </submittedName>
</protein>
<sequence>MVFFQLFFNFAAMLSFQNTLQCHNSILCSPKDVILIINHQPLDVTLRRCQADPECKLGSSYPATKREKQEDEEEREEQEGGEGEEEKEEERGTTHRLGTTGDARRGVKSPPRRVYTPNEATVTNTGMVFRMKLLNCKISDRKPFSRCCPLHTTLLPFNVTAAYLHNTLPPLLPLLFIILFLPSSYSSSSSTTSSSSSFLILFFYHCPFFIFLLSFSTFSSITSSSSFLFLFSFLYCAFPFFFFIFQTPILTCTYRYGVSHPNSKSTVM</sequence>
<keyword evidence="2" id="KW-1133">Transmembrane helix</keyword>
<evidence type="ECO:0000256" key="2">
    <source>
        <dbReference type="SAM" id="Phobius"/>
    </source>
</evidence>
<keyword evidence="2" id="KW-0812">Transmembrane</keyword>
<evidence type="ECO:0000256" key="1">
    <source>
        <dbReference type="SAM" id="MobiDB-lite"/>
    </source>
</evidence>
<keyword evidence="5" id="KW-1185">Reference proteome</keyword>
<feature type="compositionally biased region" description="Acidic residues" evidence="1">
    <location>
        <begin position="70"/>
        <end position="88"/>
    </location>
</feature>
<evidence type="ECO:0000256" key="3">
    <source>
        <dbReference type="SAM" id="SignalP"/>
    </source>
</evidence>
<evidence type="ECO:0000313" key="4">
    <source>
        <dbReference type="EMBL" id="THU71178.1"/>
    </source>
</evidence>
<comment type="caution">
    <text evidence="4">The sequence shown here is derived from an EMBL/GenBank/DDBJ whole genome shotgun (WGS) entry which is preliminary data.</text>
</comment>
<accession>A0A4S8K8B1</accession>